<evidence type="ECO:0000313" key="3">
    <source>
        <dbReference type="EMBL" id="KAK4176780.1"/>
    </source>
</evidence>
<feature type="coiled-coil region" evidence="1">
    <location>
        <begin position="425"/>
        <end position="460"/>
    </location>
</feature>
<feature type="compositionally biased region" description="Basic and acidic residues" evidence="2">
    <location>
        <begin position="42"/>
        <end position="77"/>
    </location>
</feature>
<feature type="region of interest" description="Disordered" evidence="2">
    <location>
        <begin position="367"/>
        <end position="415"/>
    </location>
</feature>
<feature type="compositionally biased region" description="Polar residues" evidence="2">
    <location>
        <begin position="381"/>
        <end position="391"/>
    </location>
</feature>
<reference evidence="3" key="2">
    <citation type="submission" date="2023-05" db="EMBL/GenBank/DDBJ databases">
        <authorList>
            <consortium name="Lawrence Berkeley National Laboratory"/>
            <person name="Steindorff A."/>
            <person name="Hensen N."/>
            <person name="Bonometti L."/>
            <person name="Westerberg I."/>
            <person name="Brannstrom I.O."/>
            <person name="Guillou S."/>
            <person name="Cros-Aarteil S."/>
            <person name="Calhoun S."/>
            <person name="Haridas S."/>
            <person name="Kuo A."/>
            <person name="Mondo S."/>
            <person name="Pangilinan J."/>
            <person name="Riley R."/>
            <person name="Labutti K."/>
            <person name="Andreopoulos B."/>
            <person name="Lipzen A."/>
            <person name="Chen C."/>
            <person name="Yanf M."/>
            <person name="Daum C."/>
            <person name="Ng V."/>
            <person name="Clum A."/>
            <person name="Ohm R."/>
            <person name="Martin F."/>
            <person name="Silar P."/>
            <person name="Natvig D."/>
            <person name="Lalanne C."/>
            <person name="Gautier V."/>
            <person name="Ament-Velasquez S.L."/>
            <person name="Kruys A."/>
            <person name="Hutchinson M.I."/>
            <person name="Powell A.J."/>
            <person name="Barry K."/>
            <person name="Miller A.N."/>
            <person name="Grigoriev I.V."/>
            <person name="Debuchy R."/>
            <person name="Gladieux P."/>
            <person name="Thoren M.H."/>
            <person name="Johannesson H."/>
        </authorList>
    </citation>
    <scope>NUCLEOTIDE SEQUENCE</scope>
    <source>
        <strain evidence="3">CBS 892.96</strain>
    </source>
</reference>
<name>A0AAN6W828_9PEZI</name>
<evidence type="ECO:0000256" key="2">
    <source>
        <dbReference type="SAM" id="MobiDB-lite"/>
    </source>
</evidence>
<comment type="caution">
    <text evidence="3">The sequence shown here is derived from an EMBL/GenBank/DDBJ whole genome shotgun (WGS) entry which is preliminary data.</text>
</comment>
<feature type="compositionally biased region" description="Basic and acidic residues" evidence="2">
    <location>
        <begin position="177"/>
        <end position="188"/>
    </location>
</feature>
<sequence>MAPLQQNTFVVVSNPVSFQQALAMDGPESKPPMTTKQAQKAYREANKLPKMTTAERLRQERADQERIRKEEEKEKASKRARVLRDRKKARELELMEEKRRQGLPLVTVRPSQATLSTFFKGNGAPRKRDSDAFEADQPAMMEEAEDKENRTPVGSPSESSSVKRQCLGETLSQQDFLQRDETPADHLVHPANSPEGLLETFIDDFPTASQAARELEDDEPLVETTEPSPVRRGPPAFKKSSPLHRLVLKQNLASSRRNPTPPEAAQQLILEDDTEFLRPITSQDLAFSSQDVWDFECDDDEPILSHEGQEQTKVDGHIDGSSPCVPTLRFPSPSQGTTDNVSSEPVGEPSAGLAEAEDTLDGFTYSQFFSSSFSSPDEEVSQPQPLITNQPPCKDGPSDSPKRSRSPQRFLGSSGNGIAVLQAVANSHKAAKEAEERRLEQEALERRQRYQDLMERLREEERPAEQAAATTE</sequence>
<feature type="compositionally biased region" description="Basic and acidic residues" evidence="2">
    <location>
        <begin position="303"/>
        <end position="318"/>
    </location>
</feature>
<dbReference type="EMBL" id="MU866185">
    <property type="protein sequence ID" value="KAK4176780.1"/>
    <property type="molecule type" value="Genomic_DNA"/>
</dbReference>
<reference evidence="3" key="1">
    <citation type="journal article" date="2023" name="Mol. Phylogenet. Evol.">
        <title>Genome-scale phylogeny and comparative genomics of the fungal order Sordariales.</title>
        <authorList>
            <person name="Hensen N."/>
            <person name="Bonometti L."/>
            <person name="Westerberg I."/>
            <person name="Brannstrom I.O."/>
            <person name="Guillou S."/>
            <person name="Cros-Aarteil S."/>
            <person name="Calhoun S."/>
            <person name="Haridas S."/>
            <person name="Kuo A."/>
            <person name="Mondo S."/>
            <person name="Pangilinan J."/>
            <person name="Riley R."/>
            <person name="LaButti K."/>
            <person name="Andreopoulos B."/>
            <person name="Lipzen A."/>
            <person name="Chen C."/>
            <person name="Yan M."/>
            <person name="Daum C."/>
            <person name="Ng V."/>
            <person name="Clum A."/>
            <person name="Steindorff A."/>
            <person name="Ohm R.A."/>
            <person name="Martin F."/>
            <person name="Silar P."/>
            <person name="Natvig D.O."/>
            <person name="Lalanne C."/>
            <person name="Gautier V."/>
            <person name="Ament-Velasquez S.L."/>
            <person name="Kruys A."/>
            <person name="Hutchinson M.I."/>
            <person name="Powell A.J."/>
            <person name="Barry K."/>
            <person name="Miller A.N."/>
            <person name="Grigoriev I.V."/>
            <person name="Debuchy R."/>
            <person name="Gladieux P."/>
            <person name="Hiltunen Thoren M."/>
            <person name="Johannesson H."/>
        </authorList>
    </citation>
    <scope>NUCLEOTIDE SEQUENCE</scope>
    <source>
        <strain evidence="3">CBS 892.96</strain>
    </source>
</reference>
<feature type="compositionally biased region" description="Polar residues" evidence="2">
    <location>
        <begin position="152"/>
        <end position="163"/>
    </location>
</feature>
<organism evidence="3 4">
    <name type="scientific">Triangularia setosa</name>
    <dbReference type="NCBI Taxonomy" id="2587417"/>
    <lineage>
        <taxon>Eukaryota</taxon>
        <taxon>Fungi</taxon>
        <taxon>Dikarya</taxon>
        <taxon>Ascomycota</taxon>
        <taxon>Pezizomycotina</taxon>
        <taxon>Sordariomycetes</taxon>
        <taxon>Sordariomycetidae</taxon>
        <taxon>Sordariales</taxon>
        <taxon>Podosporaceae</taxon>
        <taxon>Triangularia</taxon>
    </lineage>
</organism>
<feature type="non-terminal residue" evidence="3">
    <location>
        <position position="472"/>
    </location>
</feature>
<feature type="region of interest" description="Disordered" evidence="2">
    <location>
        <begin position="298"/>
        <end position="352"/>
    </location>
</feature>
<dbReference type="Proteomes" id="UP001302321">
    <property type="component" value="Unassembled WGS sequence"/>
</dbReference>
<proteinExistence type="predicted"/>
<keyword evidence="1" id="KW-0175">Coiled coil</keyword>
<keyword evidence="4" id="KW-1185">Reference proteome</keyword>
<accession>A0AAN6W828</accession>
<evidence type="ECO:0000256" key="1">
    <source>
        <dbReference type="SAM" id="Coils"/>
    </source>
</evidence>
<feature type="compositionally biased region" description="Polar residues" evidence="2">
    <location>
        <begin position="332"/>
        <end position="343"/>
    </location>
</feature>
<feature type="region of interest" description="Disordered" evidence="2">
    <location>
        <begin position="116"/>
        <end position="244"/>
    </location>
</feature>
<protein>
    <submittedName>
        <fullName evidence="3">Uncharacterized protein</fullName>
    </submittedName>
</protein>
<dbReference type="AlphaFoldDB" id="A0AAN6W828"/>
<gene>
    <name evidence="3" type="ORF">QBC36DRAFT_328491</name>
</gene>
<feature type="region of interest" description="Disordered" evidence="2">
    <location>
        <begin position="42"/>
        <end position="83"/>
    </location>
</feature>
<evidence type="ECO:0000313" key="4">
    <source>
        <dbReference type="Proteomes" id="UP001302321"/>
    </source>
</evidence>